<dbReference type="AlphaFoldDB" id="A0A9Q7EZM7"/>
<dbReference type="KEGG" id="aram:KAR29_13890"/>
<dbReference type="SUPFAM" id="SSF46894">
    <property type="entry name" value="C-terminal effector domain of the bipartite response regulators"/>
    <property type="match status" value="1"/>
</dbReference>
<name>A0A9Q7EZM7_9BACT</name>
<dbReference type="InterPro" id="IPR016032">
    <property type="entry name" value="Sig_transdc_resp-reg_C-effctor"/>
</dbReference>
<organism evidence="5 6">
    <name type="scientific">Aminithiophilus ramosus</name>
    <dbReference type="NCBI Taxonomy" id="3029084"/>
    <lineage>
        <taxon>Bacteria</taxon>
        <taxon>Thermotogati</taxon>
        <taxon>Synergistota</taxon>
        <taxon>Synergistia</taxon>
        <taxon>Synergistales</taxon>
        <taxon>Aminithiophilaceae</taxon>
        <taxon>Aminithiophilus</taxon>
    </lineage>
</organism>
<evidence type="ECO:0000259" key="4">
    <source>
        <dbReference type="PROSITE" id="PS50043"/>
    </source>
</evidence>
<dbReference type="GO" id="GO:0003677">
    <property type="term" value="F:DNA binding"/>
    <property type="evidence" value="ECO:0007669"/>
    <property type="project" value="UniProtKB-KW"/>
</dbReference>
<dbReference type="Gene3D" id="1.25.40.10">
    <property type="entry name" value="Tetratricopeptide repeat domain"/>
    <property type="match status" value="1"/>
</dbReference>
<dbReference type="Gene3D" id="1.10.10.10">
    <property type="entry name" value="Winged helix-like DNA-binding domain superfamily/Winged helix DNA-binding domain"/>
    <property type="match status" value="1"/>
</dbReference>
<dbReference type="PROSITE" id="PS50043">
    <property type="entry name" value="HTH_LUXR_2"/>
    <property type="match status" value="1"/>
</dbReference>
<dbReference type="Proteomes" id="UP000671879">
    <property type="component" value="Chromosome"/>
</dbReference>
<proteinExistence type="predicted"/>
<dbReference type="InterPro" id="IPR011990">
    <property type="entry name" value="TPR-like_helical_dom_sf"/>
</dbReference>
<keyword evidence="6" id="KW-1185">Reference proteome</keyword>
<dbReference type="RefSeq" id="WP_274373597.1">
    <property type="nucleotide sequence ID" value="NZ_CP072943.1"/>
</dbReference>
<dbReference type="SMART" id="SM00421">
    <property type="entry name" value="HTH_LUXR"/>
    <property type="match status" value="1"/>
</dbReference>
<dbReference type="CDD" id="cd06170">
    <property type="entry name" value="LuxR_C_like"/>
    <property type="match status" value="1"/>
</dbReference>
<dbReference type="PANTHER" id="PTHR44688">
    <property type="entry name" value="DNA-BINDING TRANSCRIPTIONAL ACTIVATOR DEVR_DOSR"/>
    <property type="match status" value="1"/>
</dbReference>
<evidence type="ECO:0000256" key="3">
    <source>
        <dbReference type="ARBA" id="ARBA00023163"/>
    </source>
</evidence>
<dbReference type="InterPro" id="IPR036388">
    <property type="entry name" value="WH-like_DNA-bd_sf"/>
</dbReference>
<dbReference type="EMBL" id="CP072943">
    <property type="protein sequence ID" value="QTX32367.1"/>
    <property type="molecule type" value="Genomic_DNA"/>
</dbReference>
<reference evidence="6" key="1">
    <citation type="submission" date="2021-04" db="EMBL/GenBank/DDBJ databases">
        <title>A novel Synergistetes isolate from a pyrite-forming mixed culture.</title>
        <authorList>
            <person name="Bunk B."/>
            <person name="Sproer C."/>
            <person name="Spring S."/>
            <person name="Pester M."/>
        </authorList>
    </citation>
    <scope>NUCLEOTIDE SEQUENCE [LARGE SCALE GENOMIC DNA]</scope>
    <source>
        <strain evidence="6">J.5.4.2-T.3.5.2</strain>
    </source>
</reference>
<feature type="domain" description="HTH luxR-type" evidence="4">
    <location>
        <begin position="768"/>
        <end position="833"/>
    </location>
</feature>
<dbReference type="InterPro" id="IPR027417">
    <property type="entry name" value="P-loop_NTPase"/>
</dbReference>
<evidence type="ECO:0000313" key="6">
    <source>
        <dbReference type="Proteomes" id="UP000671879"/>
    </source>
</evidence>
<dbReference type="InterPro" id="IPR000792">
    <property type="entry name" value="Tscrpt_reg_LuxR_C"/>
</dbReference>
<protein>
    <recommendedName>
        <fullName evidence="4">HTH luxR-type domain-containing protein</fullName>
    </recommendedName>
</protein>
<evidence type="ECO:0000256" key="1">
    <source>
        <dbReference type="ARBA" id="ARBA00023015"/>
    </source>
</evidence>
<dbReference type="PROSITE" id="PS00622">
    <property type="entry name" value="HTH_LUXR_1"/>
    <property type="match status" value="1"/>
</dbReference>
<dbReference type="SUPFAM" id="SSF52540">
    <property type="entry name" value="P-loop containing nucleoside triphosphate hydrolases"/>
    <property type="match status" value="1"/>
</dbReference>
<dbReference type="PANTHER" id="PTHR44688:SF16">
    <property type="entry name" value="DNA-BINDING TRANSCRIPTIONAL ACTIVATOR DEVR_DOSR"/>
    <property type="match status" value="1"/>
</dbReference>
<gene>
    <name evidence="5" type="ORF">KAR29_13890</name>
</gene>
<dbReference type="PRINTS" id="PR00038">
    <property type="entry name" value="HTHLUXR"/>
</dbReference>
<keyword evidence="2" id="KW-0238">DNA-binding</keyword>
<dbReference type="Pfam" id="PF00196">
    <property type="entry name" value="GerE"/>
    <property type="match status" value="1"/>
</dbReference>
<evidence type="ECO:0000313" key="5">
    <source>
        <dbReference type="EMBL" id="QTX32367.1"/>
    </source>
</evidence>
<evidence type="ECO:0000256" key="2">
    <source>
        <dbReference type="ARBA" id="ARBA00023125"/>
    </source>
</evidence>
<sequence>MSPSQTYLPQVHYYSDRLQSRLRRIGTFRTTFVEAPSGAGKTTAVQDFFAQEEGKGAEVRWFVASEEPCTSGWLRLSRELEAIDPETGSRLLRQGFPVEENQGEIAQALMELRCDDPTYLVCDNFQFIQKNLPPSVWRALVEHGGKRLKVVILTQQLSSRGLAVLSNAGVLRIDNEDLYLRAEEIGEYYRLAGVELNREQMESLHRYSEGWIAALYLQLVSFIRNGSFGHKTGIYELVHELFWRDLSLEERHVLFRLSPFDSFSLPQACFLLGVEALSESLVEGLRRGPFVRYDITSRRYFLHAIILDFVRSALRDEPQPLRRAILHRAGQWCAGQGEKTRALDFFYRLRDFPAILSLDLRCADLSRAVLDKSLDTMLPLLRDVVDNATPELRRDHAFTFISIAFEAFTLGDMALYGRLCAEMKELLDKSDMDEGRRRSLLGELHLAISFGAYNDIEGMGKSHQRAWELLGTTSSLFEPDSPWTFGWPSVLGMYHRDPGRLDSEMDQMDYWLPRYSALTSGNGSGADLLFRAEALFCRGRDGEAEGLALKALEVTHRHDQDSLYLCATFLLQRIALLHGDGPSRDASRALMEECARHSSYALSRRIADMAAGFTAVLLDAPDGVPAWLREGHFLKTLSPSVPFAFMIYGRLLLLTGREREVVLRSEAFLFAARRYRSLLAEICVTLDIAVAQSRLGRESDGVDTLVRALDLALPDGLYLPFAENADLLGSLLDKALSGKEADGRHELLELRARYGRGRERLLSGLPGKEGRPGGLTSREYEVARRVAEGKNNGEIAAELFLSENTVKYHLKSVFRKLQIGSRRDVQRALRKDYS</sequence>
<keyword evidence="3" id="KW-0804">Transcription</keyword>
<accession>A0A9Q7EZM7</accession>
<dbReference type="GO" id="GO:0006355">
    <property type="term" value="P:regulation of DNA-templated transcription"/>
    <property type="evidence" value="ECO:0007669"/>
    <property type="project" value="InterPro"/>
</dbReference>
<keyword evidence="1" id="KW-0805">Transcription regulation</keyword>